<dbReference type="AlphaFoldDB" id="W4V5L9"/>
<dbReference type="EMBL" id="BAVR01000019">
    <property type="protein sequence ID" value="GAE88476.1"/>
    <property type="molecule type" value="Genomic_DNA"/>
</dbReference>
<keyword evidence="2" id="KW-1185">Reference proteome</keyword>
<evidence type="ECO:0000313" key="1">
    <source>
        <dbReference type="EMBL" id="GAE88476.1"/>
    </source>
</evidence>
<reference evidence="1" key="1">
    <citation type="journal article" date="2014" name="Genome Announc.">
        <title>Draft Genome Sequence of Clostridium straminisolvens Strain JCM 21531T, Isolated from a Cellulose-Degrading Bacterial Community.</title>
        <authorList>
            <person name="Yuki M."/>
            <person name="Oshima K."/>
            <person name="Suda W."/>
            <person name="Sakamoto M."/>
            <person name="Kitamura K."/>
            <person name="Iida T."/>
            <person name="Hattori M."/>
            <person name="Ohkuma M."/>
        </authorList>
    </citation>
    <scope>NUCLEOTIDE SEQUENCE [LARGE SCALE GENOMIC DNA]</scope>
    <source>
        <strain evidence="1">JCM 21531</strain>
    </source>
</reference>
<dbReference type="Proteomes" id="UP000019109">
    <property type="component" value="Unassembled WGS sequence"/>
</dbReference>
<accession>W4V5L9</accession>
<evidence type="ECO:0000313" key="2">
    <source>
        <dbReference type="Proteomes" id="UP000019109"/>
    </source>
</evidence>
<name>W4V5L9_9FIRM</name>
<proteinExistence type="predicted"/>
<organism evidence="1 2">
    <name type="scientific">Acetivibrio straminisolvens JCM 21531</name>
    <dbReference type="NCBI Taxonomy" id="1294263"/>
    <lineage>
        <taxon>Bacteria</taxon>
        <taxon>Bacillati</taxon>
        <taxon>Bacillota</taxon>
        <taxon>Clostridia</taxon>
        <taxon>Eubacteriales</taxon>
        <taxon>Oscillospiraceae</taxon>
        <taxon>Acetivibrio</taxon>
    </lineage>
</organism>
<dbReference type="OrthoDB" id="1495454at2"/>
<protein>
    <submittedName>
        <fullName evidence="1">Uncharacterized protein</fullName>
    </submittedName>
</protein>
<dbReference type="RefSeq" id="WP_131464419.1">
    <property type="nucleotide sequence ID" value="NZ_BAVR01000019.1"/>
</dbReference>
<comment type="caution">
    <text evidence="1">The sequence shown here is derived from an EMBL/GenBank/DDBJ whole genome shotgun (WGS) entry which is preliminary data.</text>
</comment>
<dbReference type="STRING" id="1294263.JCM21531_1920"/>
<gene>
    <name evidence="1" type="ORF">JCM21531_1920</name>
</gene>
<sequence length="163" mass="18721">MAIKEFEFMHGGVITRLLRKDIPLQMTLVETSSNDSKAVYKILSQNNRELTLYIKYRSRPEPRKKEGNTWFFNFTQKNLNELSLYKDGNFMIALVCGNDDKLNDSEVCLLDKQQVISCINIDSESNQTITVKLMGNKSFRAYGTMTTGDPLIIPRNRINTISI</sequence>